<dbReference type="Proteomes" id="UP000245762">
    <property type="component" value="Unassembled WGS sequence"/>
</dbReference>
<reference evidence="2 3" key="1">
    <citation type="submission" date="2018-05" db="EMBL/GenBank/DDBJ databases">
        <title>Complete genome sequence of Flagellimonas aquimarina ECD12 isolated from seaweed Ecklonia cava.</title>
        <authorList>
            <person name="Choi S."/>
            <person name="Seong C."/>
        </authorList>
    </citation>
    <scope>NUCLEOTIDE SEQUENCE [LARGE SCALE GENOMIC DNA]</scope>
    <source>
        <strain evidence="2 3">ECD12</strain>
    </source>
</reference>
<comment type="caution">
    <text evidence="2">The sequence shown here is derived from an EMBL/GenBank/DDBJ whole genome shotgun (WGS) entry which is preliminary data.</text>
</comment>
<organism evidence="2 3">
    <name type="scientific">Flagellimonas aquimarina</name>
    <dbReference type="NCBI Taxonomy" id="2201895"/>
    <lineage>
        <taxon>Bacteria</taxon>
        <taxon>Pseudomonadati</taxon>
        <taxon>Bacteroidota</taxon>
        <taxon>Flavobacteriia</taxon>
        <taxon>Flavobacteriales</taxon>
        <taxon>Flavobacteriaceae</taxon>
        <taxon>Flagellimonas</taxon>
    </lineage>
</organism>
<evidence type="ECO:0000313" key="2">
    <source>
        <dbReference type="EMBL" id="PWL37791.1"/>
    </source>
</evidence>
<protein>
    <submittedName>
        <fullName evidence="2">Uncharacterized protein</fullName>
    </submittedName>
</protein>
<gene>
    <name evidence="2" type="ORF">DKG77_13535</name>
</gene>
<name>A0A316KW74_9FLAO</name>
<sequence length="105" mass="11823">MDGKKITQRKIDEVLDSASQMEAVNAPPFFKDKVLQRLTSNNQVIETSNLLGWFLPKYQIAALVVFAFLNFGALYVYNNSNQEDEIKTFAQAYGLAADEDNSILN</sequence>
<dbReference type="EMBL" id="QGEG01000003">
    <property type="protein sequence ID" value="PWL37791.1"/>
    <property type="molecule type" value="Genomic_DNA"/>
</dbReference>
<evidence type="ECO:0000313" key="3">
    <source>
        <dbReference type="Proteomes" id="UP000245762"/>
    </source>
</evidence>
<dbReference type="OrthoDB" id="1139253at2"/>
<keyword evidence="3" id="KW-1185">Reference proteome</keyword>
<evidence type="ECO:0000256" key="1">
    <source>
        <dbReference type="SAM" id="Phobius"/>
    </source>
</evidence>
<accession>A0A316KW74</accession>
<dbReference type="RefSeq" id="WP_109663985.1">
    <property type="nucleotide sequence ID" value="NZ_QGEG01000003.1"/>
</dbReference>
<proteinExistence type="predicted"/>
<dbReference type="AlphaFoldDB" id="A0A316KW74"/>
<keyword evidence="1" id="KW-0472">Membrane</keyword>
<keyword evidence="1" id="KW-1133">Transmembrane helix</keyword>
<feature type="transmembrane region" description="Helical" evidence="1">
    <location>
        <begin position="58"/>
        <end position="77"/>
    </location>
</feature>
<keyword evidence="1" id="KW-0812">Transmembrane</keyword>